<dbReference type="PROSITE" id="PS01245">
    <property type="entry name" value="RIO1"/>
    <property type="match status" value="1"/>
</dbReference>
<accession>A0A5S6Q8Z7</accession>
<keyword evidence="6 11" id="KW-0418">Kinase</keyword>
<dbReference type="STRING" id="70415.A0A5S6Q8Z7"/>
<dbReference type="InterPro" id="IPR018935">
    <property type="entry name" value="RIO_kinase_CS"/>
</dbReference>
<feature type="domain" description="Protein kinase" evidence="12">
    <location>
        <begin position="244"/>
        <end position="505"/>
    </location>
</feature>
<evidence type="ECO:0000256" key="10">
    <source>
        <dbReference type="ARBA" id="ARBA00048679"/>
    </source>
</evidence>
<dbReference type="CDD" id="cd05145">
    <property type="entry name" value="RIO1_like"/>
    <property type="match status" value="1"/>
</dbReference>
<evidence type="ECO:0000256" key="9">
    <source>
        <dbReference type="ARBA" id="ARBA00047899"/>
    </source>
</evidence>
<reference evidence="13" key="2">
    <citation type="submission" date="2014-03" db="EMBL/GenBank/DDBJ databases">
        <title>The whipworm genome and dual-species transcriptomics of an intimate host-pathogen interaction.</title>
        <authorList>
            <person name="Foth B.J."/>
            <person name="Tsai I.J."/>
            <person name="Reid A.J."/>
            <person name="Bancroft A.J."/>
            <person name="Nichol S."/>
            <person name="Tracey A."/>
            <person name="Holroyd N."/>
            <person name="Cotton J.A."/>
            <person name="Stanley E.J."/>
            <person name="Zarowiecki M."/>
            <person name="Liu J.Z."/>
            <person name="Huckvale T."/>
            <person name="Cooper P.J."/>
            <person name="Grencis R.K."/>
            <person name="Berriman M."/>
        </authorList>
    </citation>
    <scope>NUCLEOTIDE SEQUENCE [LARGE SCALE GENOMIC DNA]</scope>
    <source>
        <strain evidence="13">Edinburgh</strain>
    </source>
</reference>
<evidence type="ECO:0000313" key="14">
    <source>
        <dbReference type="WBParaSite" id="TMUE_1000003560.1"/>
    </source>
</evidence>
<keyword evidence="3 11" id="KW-0808">Transferase</keyword>
<dbReference type="GO" id="GO:0005524">
    <property type="term" value="F:ATP binding"/>
    <property type="evidence" value="ECO:0007669"/>
    <property type="project" value="UniProtKB-UniRule"/>
</dbReference>
<dbReference type="Gene3D" id="3.30.200.20">
    <property type="entry name" value="Phosphorylase Kinase, domain 1"/>
    <property type="match status" value="1"/>
</dbReference>
<dbReference type="InterPro" id="IPR018934">
    <property type="entry name" value="RIO_dom"/>
</dbReference>
<evidence type="ECO:0000256" key="5">
    <source>
        <dbReference type="ARBA" id="ARBA00022741"/>
    </source>
</evidence>
<dbReference type="PANTHER" id="PTHR45723">
    <property type="entry name" value="SERINE/THREONINE-PROTEIN KINASE RIO1"/>
    <property type="match status" value="1"/>
</dbReference>
<keyword evidence="4 11" id="KW-0479">Metal-binding</keyword>
<evidence type="ECO:0000256" key="7">
    <source>
        <dbReference type="ARBA" id="ARBA00022840"/>
    </source>
</evidence>
<organism evidence="13 14">
    <name type="scientific">Trichuris muris</name>
    <name type="common">Mouse whipworm</name>
    <dbReference type="NCBI Taxonomy" id="70415"/>
    <lineage>
        <taxon>Eukaryota</taxon>
        <taxon>Metazoa</taxon>
        <taxon>Ecdysozoa</taxon>
        <taxon>Nematoda</taxon>
        <taxon>Enoplea</taxon>
        <taxon>Dorylaimia</taxon>
        <taxon>Trichinellida</taxon>
        <taxon>Trichuridae</taxon>
        <taxon>Trichuris</taxon>
    </lineage>
</organism>
<dbReference type="Proteomes" id="UP000046395">
    <property type="component" value="Unassembled WGS sequence"/>
</dbReference>
<keyword evidence="5 11" id="KW-0547">Nucleotide-binding</keyword>
<dbReference type="AlphaFoldDB" id="A0A5S6Q8Z7"/>
<evidence type="ECO:0000313" key="13">
    <source>
        <dbReference type="Proteomes" id="UP000046395"/>
    </source>
</evidence>
<dbReference type="Pfam" id="PF01163">
    <property type="entry name" value="RIO1"/>
    <property type="match status" value="1"/>
</dbReference>
<dbReference type="PROSITE" id="PS50011">
    <property type="entry name" value="PROTEIN_KINASE_DOM"/>
    <property type="match status" value="1"/>
</dbReference>
<sequence>MENADGLKPPTKAWGKLPAEEVESLADIMKQEMEQAHLTDALEEPAEHDSIMGPNFLPGSLDNEDCADDQMIAAILQHEFDRESDALLKLGEKQYNKTDKVALSFENYKTVPKVEESDSSGPDDENLEYQNYKIDKSYEKPIFGASGVIFKDGAYVSKHDKVLCGRNNTSKVLNFPPEFRTGDAAKMDIQLSNQVFNRLKQHSIAATKRHRRIHEKKEKSTAEQAVDSSTSLELYKLINTNYLKDVHGVVATGKEAVVFHSILMQEDESDDKHVAVKIYKTTLNEFKNRAQYVASDKRLHKSRQTLEVWAQREYFNLKRLAQAGVTCPTPLKVRAHLLVMDFIGNSDGQPAPILKDVRMTEGEWLAAFRQVKTAMIDMYNKCGLVHGDLSEFNILYWEDRIWIIDVAQAVEVHHQDCLFFLARDCKNIVEFFDRMGLRGLNVRRLFNEVGGFSCASDETFDSDVSILASRMQNDRSVVHRKKPADCALELDKCEDDSDCMPSNVN</sequence>
<dbReference type="WBParaSite" id="TMUE_1000003560.1">
    <property type="protein sequence ID" value="TMUE_1000003560.1"/>
    <property type="gene ID" value="WBGene00289366"/>
</dbReference>
<name>A0A5S6Q8Z7_TRIMR</name>
<comment type="cofactor">
    <cofactor evidence="11">
        <name>Mg(2+)</name>
        <dbReference type="ChEBI" id="CHEBI:18420"/>
    </cofactor>
</comment>
<evidence type="ECO:0000256" key="4">
    <source>
        <dbReference type="ARBA" id="ARBA00022723"/>
    </source>
</evidence>
<dbReference type="InterPro" id="IPR051272">
    <property type="entry name" value="RIO-type_Ser/Thr_kinase"/>
</dbReference>
<dbReference type="Gene3D" id="1.10.510.10">
    <property type="entry name" value="Transferase(Phosphotransferase) domain 1"/>
    <property type="match status" value="1"/>
</dbReference>
<keyword evidence="7" id="KW-0067">ATP-binding</keyword>
<protein>
    <recommendedName>
        <fullName evidence="11">Serine/threonine-protein kinase RIO3</fullName>
        <ecNumber evidence="11">2.7.11.1</ecNumber>
    </recommendedName>
</protein>
<evidence type="ECO:0000259" key="12">
    <source>
        <dbReference type="PROSITE" id="PS50011"/>
    </source>
</evidence>
<evidence type="ECO:0000256" key="6">
    <source>
        <dbReference type="ARBA" id="ARBA00022777"/>
    </source>
</evidence>
<dbReference type="SUPFAM" id="SSF56112">
    <property type="entry name" value="Protein kinase-like (PK-like)"/>
    <property type="match status" value="1"/>
</dbReference>
<dbReference type="InterPro" id="IPR011009">
    <property type="entry name" value="Kinase-like_dom_sf"/>
</dbReference>
<evidence type="ECO:0000256" key="8">
    <source>
        <dbReference type="ARBA" id="ARBA00022842"/>
    </source>
</evidence>
<keyword evidence="13" id="KW-1185">Reference proteome</keyword>
<dbReference type="GO" id="GO:0004674">
    <property type="term" value="F:protein serine/threonine kinase activity"/>
    <property type="evidence" value="ECO:0007669"/>
    <property type="project" value="UniProtKB-UniRule"/>
</dbReference>
<dbReference type="WBParaSite" id="TMUE_1000003560.2">
    <property type="protein sequence ID" value="TMUE_1000003560.2"/>
    <property type="gene ID" value="WBGene00289366"/>
</dbReference>
<reference evidence="14" key="3">
    <citation type="submission" date="2019-12" db="UniProtKB">
        <authorList>
            <consortium name="WormBaseParasite"/>
        </authorList>
    </citation>
    <scope>IDENTIFICATION</scope>
</reference>
<dbReference type="PIRSF" id="PIRSF038146">
    <property type="entry name" value="Ser/Thr_PK_RIO3"/>
    <property type="match status" value="1"/>
</dbReference>
<comment type="catalytic activity">
    <reaction evidence="9 11">
        <text>L-threonyl-[protein] + ATP = O-phospho-L-threonyl-[protein] + ADP + H(+)</text>
        <dbReference type="Rhea" id="RHEA:46608"/>
        <dbReference type="Rhea" id="RHEA-COMP:11060"/>
        <dbReference type="Rhea" id="RHEA-COMP:11605"/>
        <dbReference type="ChEBI" id="CHEBI:15378"/>
        <dbReference type="ChEBI" id="CHEBI:30013"/>
        <dbReference type="ChEBI" id="CHEBI:30616"/>
        <dbReference type="ChEBI" id="CHEBI:61977"/>
        <dbReference type="ChEBI" id="CHEBI:456216"/>
        <dbReference type="EC" id="2.7.11.1"/>
    </reaction>
</comment>
<dbReference type="EC" id="2.7.11.1" evidence="11"/>
<dbReference type="SMART" id="SM00090">
    <property type="entry name" value="RIO"/>
    <property type="match status" value="1"/>
</dbReference>
<comment type="catalytic activity">
    <reaction evidence="10 11">
        <text>L-seryl-[protein] + ATP = O-phospho-L-seryl-[protein] + ADP + H(+)</text>
        <dbReference type="Rhea" id="RHEA:17989"/>
        <dbReference type="Rhea" id="RHEA-COMP:9863"/>
        <dbReference type="Rhea" id="RHEA-COMP:11604"/>
        <dbReference type="ChEBI" id="CHEBI:15378"/>
        <dbReference type="ChEBI" id="CHEBI:29999"/>
        <dbReference type="ChEBI" id="CHEBI:30616"/>
        <dbReference type="ChEBI" id="CHEBI:83421"/>
        <dbReference type="ChEBI" id="CHEBI:456216"/>
        <dbReference type="EC" id="2.7.11.1"/>
    </reaction>
</comment>
<dbReference type="InterPro" id="IPR000719">
    <property type="entry name" value="Prot_kinase_dom"/>
</dbReference>
<proteinExistence type="inferred from homology"/>
<keyword evidence="8 11" id="KW-0460">Magnesium</keyword>
<dbReference type="GO" id="GO:0046872">
    <property type="term" value="F:metal ion binding"/>
    <property type="evidence" value="ECO:0007669"/>
    <property type="project" value="UniProtKB-UniRule"/>
</dbReference>
<evidence type="ECO:0000256" key="1">
    <source>
        <dbReference type="ARBA" id="ARBA00009196"/>
    </source>
</evidence>
<keyword evidence="2 11" id="KW-0723">Serine/threonine-protein kinase</keyword>
<dbReference type="InterPro" id="IPR000687">
    <property type="entry name" value="RIO_kinase"/>
</dbReference>
<evidence type="ECO:0000256" key="2">
    <source>
        <dbReference type="ARBA" id="ARBA00022527"/>
    </source>
</evidence>
<reference evidence="13" key="1">
    <citation type="submission" date="2013-11" db="EMBL/GenBank/DDBJ databases">
        <authorList>
            <person name="Aslett M."/>
        </authorList>
    </citation>
    <scope>NUCLEOTIDE SEQUENCE [LARGE SCALE GENOMIC DNA]</scope>
    <source>
        <strain evidence="13">Edinburgh</strain>
    </source>
</reference>
<evidence type="ECO:0000256" key="11">
    <source>
        <dbReference type="PIRNR" id="PIRNR038146"/>
    </source>
</evidence>
<comment type="similarity">
    <text evidence="1 11">Belongs to the protein kinase superfamily. RIO-type Ser/Thr kinase family.</text>
</comment>
<evidence type="ECO:0000256" key="3">
    <source>
        <dbReference type="ARBA" id="ARBA00022679"/>
    </source>
</evidence>
<dbReference type="InterPro" id="IPR017406">
    <property type="entry name" value="Ser/Thr_kinase_Rio3"/>
</dbReference>